<evidence type="ECO:0000259" key="8">
    <source>
        <dbReference type="Pfam" id="PF04239"/>
    </source>
</evidence>
<evidence type="ECO:0000256" key="2">
    <source>
        <dbReference type="ARBA" id="ARBA00006448"/>
    </source>
</evidence>
<dbReference type="STRING" id="930152.SAMN05216565_10599"/>
<feature type="domain" description="YetF C-terminal" evidence="8">
    <location>
        <begin position="81"/>
        <end position="213"/>
    </location>
</feature>
<dbReference type="AlphaFoldDB" id="A0A1H0UR98"/>
<sequence length="225" mass="25862">MNFFTITVELVVGYIGLFVITKVLSKGTISQLTPFDFIAAILLGELVGSAVFDPDVKVRHLIYGLFIWFLLIYITEQITQRYKRTRRFLEGNPAIVIREGKIQRDALKRNKLDINQLQHLLRLQNAFSIREVDFAILETDGQLSVMKKPEFASPTKKDLQIQIQPAVLPVTLIIDGEVLWDNLTSINKDENWLEGQLKKKSISSIKDVFFADFKKNEGIFIDLYQ</sequence>
<dbReference type="OrthoDB" id="1076133at2"/>
<keyword evidence="5 7" id="KW-1133">Transmembrane helix</keyword>
<feature type="transmembrane region" description="Helical" evidence="7">
    <location>
        <begin position="6"/>
        <end position="25"/>
    </location>
</feature>
<dbReference type="InterPro" id="IPR007353">
    <property type="entry name" value="DUF421"/>
</dbReference>
<feature type="domain" description="YetF-like N-terminal transmembrane" evidence="9">
    <location>
        <begin position="4"/>
        <end position="78"/>
    </location>
</feature>
<dbReference type="PANTHER" id="PTHR34582:SF5">
    <property type="entry name" value="UPF0702 TRANSMEMBRANE PROTEIN YETF"/>
    <property type="match status" value="1"/>
</dbReference>
<proteinExistence type="inferred from homology"/>
<dbReference type="PANTHER" id="PTHR34582">
    <property type="entry name" value="UPF0702 TRANSMEMBRANE PROTEIN YCAP"/>
    <property type="match status" value="1"/>
</dbReference>
<keyword evidence="11" id="KW-1185">Reference proteome</keyword>
<comment type="subcellular location">
    <subcellularLocation>
        <location evidence="1">Cell membrane</location>
        <topology evidence="1">Multi-pass membrane protein</topology>
    </subcellularLocation>
</comment>
<keyword evidence="4 7" id="KW-0812">Transmembrane</keyword>
<evidence type="ECO:0000256" key="3">
    <source>
        <dbReference type="ARBA" id="ARBA00022475"/>
    </source>
</evidence>
<dbReference type="Proteomes" id="UP000199159">
    <property type="component" value="Unassembled WGS sequence"/>
</dbReference>
<keyword evidence="6 7" id="KW-0472">Membrane</keyword>
<evidence type="ECO:0000256" key="1">
    <source>
        <dbReference type="ARBA" id="ARBA00004651"/>
    </source>
</evidence>
<accession>A0A1H0UR98</accession>
<dbReference type="Pfam" id="PF20730">
    <property type="entry name" value="YetF_N"/>
    <property type="match status" value="1"/>
</dbReference>
<evidence type="ECO:0000256" key="5">
    <source>
        <dbReference type="ARBA" id="ARBA00022989"/>
    </source>
</evidence>
<evidence type="ECO:0000256" key="7">
    <source>
        <dbReference type="SAM" id="Phobius"/>
    </source>
</evidence>
<feature type="transmembrane region" description="Helical" evidence="7">
    <location>
        <begin position="58"/>
        <end position="75"/>
    </location>
</feature>
<evidence type="ECO:0000259" key="9">
    <source>
        <dbReference type="Pfam" id="PF20730"/>
    </source>
</evidence>
<name>A0A1H0UR98_9BACI</name>
<comment type="similarity">
    <text evidence="2">Belongs to the UPF0702 family.</text>
</comment>
<reference evidence="11" key="1">
    <citation type="submission" date="2016-10" db="EMBL/GenBank/DDBJ databases">
        <authorList>
            <person name="Varghese N."/>
            <person name="Submissions S."/>
        </authorList>
    </citation>
    <scope>NUCLEOTIDE SEQUENCE [LARGE SCALE GENOMIC DNA]</scope>
    <source>
        <strain evidence="11">IBRC-M10078</strain>
    </source>
</reference>
<keyword evidence="3" id="KW-1003">Cell membrane</keyword>
<dbReference type="GO" id="GO:0005886">
    <property type="term" value="C:plasma membrane"/>
    <property type="evidence" value="ECO:0007669"/>
    <property type="project" value="UniProtKB-SubCell"/>
</dbReference>
<gene>
    <name evidence="10" type="ORF">SAMN05216565_10599</name>
</gene>
<evidence type="ECO:0000313" key="10">
    <source>
        <dbReference type="EMBL" id="SDP68478.1"/>
    </source>
</evidence>
<dbReference type="Pfam" id="PF04239">
    <property type="entry name" value="DUF421"/>
    <property type="match status" value="1"/>
</dbReference>
<dbReference type="Gene3D" id="3.30.240.20">
    <property type="entry name" value="bsu07140 like domains"/>
    <property type="match status" value="2"/>
</dbReference>
<evidence type="ECO:0000313" key="11">
    <source>
        <dbReference type="Proteomes" id="UP000199159"/>
    </source>
</evidence>
<protein>
    <submittedName>
        <fullName evidence="10">Uncharacterized membrane protein YcaP, DUF421 family</fullName>
    </submittedName>
</protein>
<evidence type="ECO:0000256" key="4">
    <source>
        <dbReference type="ARBA" id="ARBA00022692"/>
    </source>
</evidence>
<dbReference type="InterPro" id="IPR048454">
    <property type="entry name" value="YetF_N"/>
</dbReference>
<evidence type="ECO:0000256" key="6">
    <source>
        <dbReference type="ARBA" id="ARBA00023136"/>
    </source>
</evidence>
<dbReference type="InterPro" id="IPR023090">
    <property type="entry name" value="UPF0702_alpha/beta_dom_sf"/>
</dbReference>
<dbReference type="RefSeq" id="WP_090854291.1">
    <property type="nucleotide sequence ID" value="NZ_FNJU01000005.1"/>
</dbReference>
<organism evidence="10 11">
    <name type="scientific">Litchfieldia salsa</name>
    <dbReference type="NCBI Taxonomy" id="930152"/>
    <lineage>
        <taxon>Bacteria</taxon>
        <taxon>Bacillati</taxon>
        <taxon>Bacillota</taxon>
        <taxon>Bacilli</taxon>
        <taxon>Bacillales</taxon>
        <taxon>Bacillaceae</taxon>
        <taxon>Litchfieldia</taxon>
    </lineage>
</organism>
<dbReference type="EMBL" id="FNJU01000005">
    <property type="protein sequence ID" value="SDP68478.1"/>
    <property type="molecule type" value="Genomic_DNA"/>
</dbReference>